<comment type="similarity">
    <text evidence="1">Belongs to the FAM47 family.</text>
</comment>
<dbReference type="AlphaFoldDB" id="A0AA88SG19"/>
<comment type="caution">
    <text evidence="2">The sequence shown here is derived from an EMBL/GenBank/DDBJ whole genome shotgun (WGS) entry which is preliminary data.</text>
</comment>
<gene>
    <name evidence="2" type="ORF">Q5P01_015147</name>
</gene>
<reference evidence="2" key="1">
    <citation type="submission" date="2023-07" db="EMBL/GenBank/DDBJ databases">
        <title>Chromosome-level Genome Assembly of Striped Snakehead (Channa striata).</title>
        <authorList>
            <person name="Liu H."/>
        </authorList>
    </citation>
    <scope>NUCLEOTIDE SEQUENCE</scope>
    <source>
        <strain evidence="2">Gz</strain>
        <tissue evidence="2">Muscle</tissue>
    </source>
</reference>
<dbReference type="EMBL" id="JAUPFM010000011">
    <property type="protein sequence ID" value="KAK2837935.1"/>
    <property type="molecule type" value="Genomic_DNA"/>
</dbReference>
<name>A0AA88SG19_CHASR</name>
<evidence type="ECO:0000256" key="1">
    <source>
        <dbReference type="ARBA" id="ARBA00005277"/>
    </source>
</evidence>
<evidence type="ECO:0000313" key="3">
    <source>
        <dbReference type="Proteomes" id="UP001187415"/>
    </source>
</evidence>
<evidence type="ECO:0000313" key="2">
    <source>
        <dbReference type="EMBL" id="KAK2837935.1"/>
    </source>
</evidence>
<accession>A0AA88SG19</accession>
<dbReference type="PANTHER" id="PTHR46449:SF5">
    <property type="entry name" value="FAMILY WITH SEQUENCE SIMILARITY 47 MEMBER E"/>
    <property type="match status" value="1"/>
</dbReference>
<protein>
    <submittedName>
        <fullName evidence="2">Uncharacterized protein</fullName>
    </submittedName>
</protein>
<dbReference type="GO" id="GO:0045815">
    <property type="term" value="P:transcription initiation-coupled chromatin remodeling"/>
    <property type="evidence" value="ECO:0007669"/>
    <property type="project" value="TreeGrafter"/>
</dbReference>
<dbReference type="Pfam" id="PF14642">
    <property type="entry name" value="FAM47"/>
    <property type="match status" value="1"/>
</dbReference>
<sequence>MEPRNAQPVFPWYKERLHTKYLKDPTKKIPLASSCWHFVNMSIEDFSDCSSWVQRGPSPVIFHGDPKEKTSKKTRRCISKEQACFSKCMIQKQIRREYVTAVEEKLKQHPLAVHPHYKDHITPELFNKVVSILDPDICVNSVSALPSGDNAKKKEEEIFLKSSKEEVDNAKQGTYSNKISPDAQDPNPRNHYILQMNGNGTRKRQMVNVNQQRSNEDMTLANKLFTKWFASPNEEISVAELATQRHFQSGF</sequence>
<organism evidence="2 3">
    <name type="scientific">Channa striata</name>
    <name type="common">Snakehead murrel</name>
    <name type="synonym">Ophicephalus striatus</name>
    <dbReference type="NCBI Taxonomy" id="64152"/>
    <lineage>
        <taxon>Eukaryota</taxon>
        <taxon>Metazoa</taxon>
        <taxon>Chordata</taxon>
        <taxon>Craniata</taxon>
        <taxon>Vertebrata</taxon>
        <taxon>Euteleostomi</taxon>
        <taxon>Actinopterygii</taxon>
        <taxon>Neopterygii</taxon>
        <taxon>Teleostei</taxon>
        <taxon>Neoteleostei</taxon>
        <taxon>Acanthomorphata</taxon>
        <taxon>Anabantaria</taxon>
        <taxon>Anabantiformes</taxon>
        <taxon>Channoidei</taxon>
        <taxon>Channidae</taxon>
        <taxon>Channa</taxon>
    </lineage>
</organism>
<dbReference type="PANTHER" id="PTHR46449">
    <property type="entry name" value="ZGC:158260"/>
    <property type="match status" value="1"/>
</dbReference>
<keyword evidence="3" id="KW-1185">Reference proteome</keyword>
<dbReference type="InterPro" id="IPR032743">
    <property type="entry name" value="FAM47"/>
</dbReference>
<dbReference type="Proteomes" id="UP001187415">
    <property type="component" value="Unassembled WGS sequence"/>
</dbReference>
<dbReference type="GO" id="GO:0000785">
    <property type="term" value="C:chromatin"/>
    <property type="evidence" value="ECO:0007669"/>
    <property type="project" value="TreeGrafter"/>
</dbReference>
<proteinExistence type="inferred from homology"/>